<keyword evidence="1" id="KW-0812">Transmembrane</keyword>
<dbReference type="AlphaFoldDB" id="A0A844CZ55"/>
<feature type="transmembrane region" description="Helical" evidence="1">
    <location>
        <begin position="7"/>
        <end position="29"/>
    </location>
</feature>
<keyword evidence="1" id="KW-0472">Membrane</keyword>
<dbReference type="RefSeq" id="WP_154148432.1">
    <property type="nucleotide sequence ID" value="NZ_SZWE01000001.1"/>
</dbReference>
<evidence type="ECO:0000313" key="2">
    <source>
        <dbReference type="EMBL" id="MRU14118.1"/>
    </source>
</evidence>
<dbReference type="Proteomes" id="UP000564704">
    <property type="component" value="Unassembled WGS sequence"/>
</dbReference>
<protein>
    <submittedName>
        <fullName evidence="2">Uncharacterized protein</fullName>
    </submittedName>
</protein>
<sequence length="71" mass="7863">MSLDRFVLIVVCVVAGFAATVWLVGLLIAAMNLPFGWLALVPAAVVGYVIYRVIDERLSSAEDDYYDKMDH</sequence>
<name>A0A844CZ55_9RHOB</name>
<feature type="transmembrane region" description="Helical" evidence="1">
    <location>
        <begin position="35"/>
        <end position="54"/>
    </location>
</feature>
<dbReference type="EMBL" id="SZWE01000001">
    <property type="protein sequence ID" value="MRU14118.1"/>
    <property type="molecule type" value="Genomic_DNA"/>
</dbReference>
<comment type="caution">
    <text evidence="2">The sequence shown here is derived from an EMBL/GenBank/DDBJ whole genome shotgun (WGS) entry which is preliminary data.</text>
</comment>
<organism evidence="2 3">
    <name type="scientific">Roseovarius bejariae</name>
    <dbReference type="NCBI Taxonomy" id="2576383"/>
    <lineage>
        <taxon>Bacteria</taxon>
        <taxon>Pseudomonadati</taxon>
        <taxon>Pseudomonadota</taxon>
        <taxon>Alphaproteobacteria</taxon>
        <taxon>Rhodobacterales</taxon>
        <taxon>Roseobacteraceae</taxon>
        <taxon>Roseovarius</taxon>
    </lineage>
</organism>
<proteinExistence type="predicted"/>
<gene>
    <name evidence="2" type="ORF">FDP25_01615</name>
</gene>
<reference evidence="2 3" key="1">
    <citation type="submission" date="2019-05" db="EMBL/GenBank/DDBJ databases">
        <title>Roseovarius bejariae sp. nov., a moderately halophylic bacterium isolated from a saline soil in Rambla Salada (Murcia).</title>
        <authorList>
            <person name="Castro D.J."/>
            <person name="Gomez-Altuve A."/>
            <person name="Reina J.C."/>
            <person name="Rodriguez M."/>
            <person name="Sampedro I."/>
            <person name="Llamas I."/>
            <person name="Martinez-Checa F."/>
        </authorList>
    </citation>
    <scope>NUCLEOTIDE SEQUENCE [LARGE SCALE GENOMIC DNA]</scope>
    <source>
        <strain evidence="2 3">A21</strain>
    </source>
</reference>
<keyword evidence="1" id="KW-1133">Transmembrane helix</keyword>
<accession>A0A844CZ55</accession>
<dbReference type="OrthoDB" id="7869911at2"/>
<keyword evidence="3" id="KW-1185">Reference proteome</keyword>
<evidence type="ECO:0000313" key="3">
    <source>
        <dbReference type="Proteomes" id="UP000564704"/>
    </source>
</evidence>
<evidence type="ECO:0000256" key="1">
    <source>
        <dbReference type="SAM" id="Phobius"/>
    </source>
</evidence>